<dbReference type="RefSeq" id="WP_043968379.1">
    <property type="nucleotide sequence ID" value="NZ_JXSX01000003.1"/>
</dbReference>
<evidence type="ECO:0000256" key="9">
    <source>
        <dbReference type="RuleBase" id="RU000555"/>
    </source>
</evidence>
<evidence type="ECO:0000256" key="8">
    <source>
        <dbReference type="PIRSR" id="PIRSR001363-1"/>
    </source>
</evidence>
<evidence type="ECO:0000259" key="10">
    <source>
        <dbReference type="Pfam" id="PF01274"/>
    </source>
</evidence>
<dbReference type="PANTHER" id="PTHR42902">
    <property type="entry name" value="MALATE SYNTHASE"/>
    <property type="match status" value="1"/>
</dbReference>
<dbReference type="Gene3D" id="3.20.20.360">
    <property type="entry name" value="Malate synthase, domain 3"/>
    <property type="match status" value="1"/>
</dbReference>
<reference evidence="13 14" key="1">
    <citation type="submission" date="2015-01" db="EMBL/GenBank/DDBJ databases">
        <title>Sequencing and annotation of Micromonospora carbonacea strain JXNU-1 genome.</title>
        <authorList>
            <person name="Long Z."/>
            <person name="Huang Y."/>
            <person name="Jiang Y."/>
        </authorList>
    </citation>
    <scope>NUCLEOTIDE SEQUENCE [LARGE SCALE GENOMIC DNA]</scope>
    <source>
        <strain evidence="13 14">JXNU-1</strain>
    </source>
</reference>
<evidence type="ECO:0000256" key="2">
    <source>
        <dbReference type="ARBA" id="ARBA00012636"/>
    </source>
</evidence>
<dbReference type="GO" id="GO:0005737">
    <property type="term" value="C:cytoplasm"/>
    <property type="evidence" value="ECO:0007669"/>
    <property type="project" value="TreeGrafter"/>
</dbReference>
<keyword evidence="3 9" id="KW-0329">Glyoxylate bypass</keyword>
<proteinExistence type="inferred from homology"/>
<dbReference type="InterPro" id="IPR006252">
    <property type="entry name" value="Malate_synthA"/>
</dbReference>
<feature type="domain" description="Malate synthase N-terminal" evidence="11">
    <location>
        <begin position="14"/>
        <end position="47"/>
    </location>
</feature>
<dbReference type="InterPro" id="IPR048356">
    <property type="entry name" value="MS_N"/>
</dbReference>
<dbReference type="InterPro" id="IPR048355">
    <property type="entry name" value="MS_C"/>
</dbReference>
<evidence type="ECO:0000313" key="14">
    <source>
        <dbReference type="Proteomes" id="UP000032254"/>
    </source>
</evidence>
<sequence>MTVSYSAAPPLSERARAEVLSPAALEFVAELHRRFDPRRRELLAARTARPAPTGFLPETADVRAGDWRVAAPRPDYADRRVEITGPTDRKMVINALNSGARGFMADFEDANSPTWRNQVEGHLNLTDAIDRTITHDASDGRRYRLVDSPATLLVRPRGWHLVDKHLLVDGVPVAGALMDFGLFAFHNARRLLERGSAPYLYLPKLEHHLEARLWNDVFVHAQDALGVPRGSIRATVLIETFPAALQMDEILFELREHSYGLNAGRWDYIFSMIKTFRDRPGFVLPDRTAVTMTVPFMRAYTELLVATCHRRGAFAMGGMAALIPSRRDPEANARAVAAVDADKRREAGDGFDGTWVAHPDVVPVARAAFDAVLGERPNQIDRRRDDVTTTPADLLDVASTPGSVTEAGLRGNVSVTFQYLSFWLTGRGAAGIDNLMEDAATAEIARSQVWQWIRHGAQLPDGRVVTRDLVAGILAEETARIAAEVGDRVWRQGRPEDAREVFARVALADELPEFLTLVAYDRL</sequence>
<evidence type="ECO:0000256" key="5">
    <source>
        <dbReference type="ARBA" id="ARBA00022679"/>
    </source>
</evidence>
<feature type="active site" description="Proton acceptor" evidence="8">
    <location>
        <position position="155"/>
    </location>
</feature>
<dbReference type="Pfam" id="PF20659">
    <property type="entry name" value="MS_C"/>
    <property type="match status" value="1"/>
</dbReference>
<feature type="domain" description="Malate synthase TIM barrel" evidence="10">
    <location>
        <begin position="151"/>
        <end position="396"/>
    </location>
</feature>
<dbReference type="PATRIC" id="fig|47853.6.peg.5825"/>
<feature type="domain" description="Malate synthase C-terminal" evidence="12">
    <location>
        <begin position="404"/>
        <end position="523"/>
    </location>
</feature>
<dbReference type="EC" id="2.3.3.9" evidence="2 9"/>
<dbReference type="NCBIfam" id="TIGR01344">
    <property type="entry name" value="malate_syn_A"/>
    <property type="match status" value="1"/>
</dbReference>
<dbReference type="Gene3D" id="1.20.1220.12">
    <property type="entry name" value="Malate synthase, domain III"/>
    <property type="match status" value="1"/>
</dbReference>
<dbReference type="GO" id="GO:0004474">
    <property type="term" value="F:malate synthase activity"/>
    <property type="evidence" value="ECO:0007669"/>
    <property type="project" value="UniProtKB-EC"/>
</dbReference>
<comment type="catalytic activity">
    <reaction evidence="6 9">
        <text>glyoxylate + acetyl-CoA + H2O = (S)-malate + CoA + H(+)</text>
        <dbReference type="Rhea" id="RHEA:18181"/>
        <dbReference type="ChEBI" id="CHEBI:15377"/>
        <dbReference type="ChEBI" id="CHEBI:15378"/>
        <dbReference type="ChEBI" id="CHEBI:15589"/>
        <dbReference type="ChEBI" id="CHEBI:36655"/>
        <dbReference type="ChEBI" id="CHEBI:57287"/>
        <dbReference type="ChEBI" id="CHEBI:57288"/>
        <dbReference type="EC" id="2.3.3.9"/>
    </reaction>
</comment>
<dbReference type="CDD" id="cd00727">
    <property type="entry name" value="malate_synt_A"/>
    <property type="match status" value="1"/>
</dbReference>
<comment type="pathway">
    <text evidence="9">Carbohydrate metabolism; glyoxylate cycle; (S)-malate from isocitrate: step 2/2.</text>
</comment>
<dbReference type="AlphaFoldDB" id="A0A0D0WRT9"/>
<dbReference type="FunFam" id="3.20.20.360:FF:000001">
    <property type="entry name" value="Malate synthase"/>
    <property type="match status" value="1"/>
</dbReference>
<keyword evidence="4 9" id="KW-0816">Tricarboxylic acid cycle</keyword>
<dbReference type="EMBL" id="JXSX01000003">
    <property type="protein sequence ID" value="KIR61429.1"/>
    <property type="molecule type" value="Genomic_DNA"/>
</dbReference>
<dbReference type="GO" id="GO:0006097">
    <property type="term" value="P:glyoxylate cycle"/>
    <property type="evidence" value="ECO:0007669"/>
    <property type="project" value="UniProtKB-UniPathway"/>
</dbReference>
<dbReference type="SUPFAM" id="SSF51645">
    <property type="entry name" value="Malate synthase G"/>
    <property type="match status" value="1"/>
</dbReference>
<dbReference type="OrthoDB" id="9768429at2"/>
<dbReference type="GeneID" id="301307815"/>
<dbReference type="UniPathway" id="UPA00703">
    <property type="reaction ID" value="UER00720"/>
</dbReference>
<dbReference type="GO" id="GO:0006099">
    <property type="term" value="P:tricarboxylic acid cycle"/>
    <property type="evidence" value="ECO:0007669"/>
    <property type="project" value="UniProtKB-KW"/>
</dbReference>
<protein>
    <recommendedName>
        <fullName evidence="7 9">Malate synthase</fullName>
        <ecNumber evidence="2 9">2.3.3.9</ecNumber>
    </recommendedName>
</protein>
<name>A0A0D0WRT9_9ACTN</name>
<evidence type="ECO:0000259" key="12">
    <source>
        <dbReference type="Pfam" id="PF20659"/>
    </source>
</evidence>
<dbReference type="PANTHER" id="PTHR42902:SF1">
    <property type="entry name" value="MALATE SYNTHASE 1-RELATED"/>
    <property type="match status" value="1"/>
</dbReference>
<keyword evidence="14" id="KW-1185">Reference proteome</keyword>
<dbReference type="InterPro" id="IPR011076">
    <property type="entry name" value="Malate_synth_sf"/>
</dbReference>
<dbReference type="PROSITE" id="PS00510">
    <property type="entry name" value="MALATE_SYNTHASE"/>
    <property type="match status" value="1"/>
</dbReference>
<dbReference type="InterPro" id="IPR046363">
    <property type="entry name" value="MS_N_TIM-barrel_dom"/>
</dbReference>
<dbReference type="Proteomes" id="UP000032254">
    <property type="component" value="Unassembled WGS sequence"/>
</dbReference>
<dbReference type="InterPro" id="IPR019830">
    <property type="entry name" value="Malate_synthase_CS"/>
</dbReference>
<dbReference type="InterPro" id="IPR001465">
    <property type="entry name" value="Malate_synthase_TIM"/>
</dbReference>
<evidence type="ECO:0000256" key="4">
    <source>
        <dbReference type="ARBA" id="ARBA00022532"/>
    </source>
</evidence>
<evidence type="ECO:0000259" key="11">
    <source>
        <dbReference type="Pfam" id="PF20656"/>
    </source>
</evidence>
<comment type="similarity">
    <text evidence="1 9">Belongs to the malate synthase family.</text>
</comment>
<dbReference type="Pfam" id="PF01274">
    <property type="entry name" value="MS_TIM-barrel"/>
    <property type="match status" value="1"/>
</dbReference>
<dbReference type="InterPro" id="IPR044856">
    <property type="entry name" value="Malate_synth_C_sf"/>
</dbReference>
<evidence type="ECO:0000313" key="13">
    <source>
        <dbReference type="EMBL" id="KIR61429.1"/>
    </source>
</evidence>
<dbReference type="Pfam" id="PF20656">
    <property type="entry name" value="MS_N"/>
    <property type="match status" value="1"/>
</dbReference>
<dbReference type="PIRSF" id="PIRSF001363">
    <property type="entry name" value="Malate_synth"/>
    <property type="match status" value="1"/>
</dbReference>
<evidence type="ECO:0000256" key="3">
    <source>
        <dbReference type="ARBA" id="ARBA00022435"/>
    </source>
</evidence>
<evidence type="ECO:0000256" key="7">
    <source>
        <dbReference type="ARBA" id="ARBA00068441"/>
    </source>
</evidence>
<evidence type="ECO:0000256" key="6">
    <source>
        <dbReference type="ARBA" id="ARBA00047918"/>
    </source>
</evidence>
<feature type="active site" description="Proton donor" evidence="8">
    <location>
        <position position="438"/>
    </location>
</feature>
<organism evidence="13 14">
    <name type="scientific">Micromonospora haikouensis</name>
    <dbReference type="NCBI Taxonomy" id="686309"/>
    <lineage>
        <taxon>Bacteria</taxon>
        <taxon>Bacillati</taxon>
        <taxon>Actinomycetota</taxon>
        <taxon>Actinomycetes</taxon>
        <taxon>Micromonosporales</taxon>
        <taxon>Micromonosporaceae</taxon>
        <taxon>Micromonospora</taxon>
    </lineage>
</organism>
<dbReference type="FunFam" id="1.20.1220.12:FF:000001">
    <property type="entry name" value="Malate synthase"/>
    <property type="match status" value="1"/>
</dbReference>
<keyword evidence="5 9" id="KW-0808">Transferase</keyword>
<evidence type="ECO:0000256" key="1">
    <source>
        <dbReference type="ARBA" id="ARBA00006394"/>
    </source>
</evidence>
<gene>
    <name evidence="13" type="ORF">TK50_27775</name>
</gene>
<comment type="caution">
    <text evidence="13">The sequence shown here is derived from an EMBL/GenBank/DDBJ whole genome shotgun (WGS) entry which is preliminary data.</text>
</comment>
<accession>A0A0D0WRT9</accession>